<feature type="domain" description="Response regulatory" evidence="4">
    <location>
        <begin position="8"/>
        <end position="124"/>
    </location>
</feature>
<dbReference type="EMBL" id="BDUD01000001">
    <property type="protein sequence ID" value="GBG20456.1"/>
    <property type="molecule type" value="Genomic_DNA"/>
</dbReference>
<dbReference type="CDD" id="cd17574">
    <property type="entry name" value="REC_OmpR"/>
    <property type="match status" value="1"/>
</dbReference>
<evidence type="ECO:0000259" key="4">
    <source>
        <dbReference type="PROSITE" id="PS50110"/>
    </source>
</evidence>
<gene>
    <name evidence="5" type="ORF">NIES4072_41350</name>
</gene>
<sequence length="129" mass="14469">MSLTLLGTILIVEDSPSELELMSHYLKESGYNVIKASGAKEGLEKAVLEKPDAIVTDVVMPEMSGFELCRYLRRNPITAKVPIVICSSKNQEIDRLWAMRQGADAYITKPYTRELLLRTIKSVVILIND</sequence>
<feature type="modified residue" description="4-aspartylphosphate" evidence="3">
    <location>
        <position position="57"/>
    </location>
</feature>
<evidence type="ECO:0000256" key="1">
    <source>
        <dbReference type="ARBA" id="ARBA00022553"/>
    </source>
</evidence>
<accession>A0A2R5FNV5</accession>
<dbReference type="Proteomes" id="UP000245124">
    <property type="component" value="Unassembled WGS sequence"/>
</dbReference>
<dbReference type="SMART" id="SM00448">
    <property type="entry name" value="REC"/>
    <property type="match status" value="1"/>
</dbReference>
<dbReference type="AlphaFoldDB" id="A0A2R5FNV5"/>
<dbReference type="PANTHER" id="PTHR44591:SF14">
    <property type="entry name" value="PROTEIN PILG"/>
    <property type="match status" value="1"/>
</dbReference>
<proteinExistence type="predicted"/>
<dbReference type="SUPFAM" id="SSF52172">
    <property type="entry name" value="CheY-like"/>
    <property type="match status" value="1"/>
</dbReference>
<dbReference type="GO" id="GO:0000160">
    <property type="term" value="P:phosphorelay signal transduction system"/>
    <property type="evidence" value="ECO:0007669"/>
    <property type="project" value="UniProtKB-KW"/>
</dbReference>
<protein>
    <submittedName>
        <fullName evidence="5">Response regulator receiver, CheY</fullName>
    </submittedName>
</protein>
<name>A0A2R5FNV5_NOSCO</name>
<comment type="caution">
    <text evidence="5">The sequence shown here is derived from an EMBL/GenBank/DDBJ whole genome shotgun (WGS) entry which is preliminary data.</text>
</comment>
<reference evidence="5 6" key="1">
    <citation type="submission" date="2017-06" db="EMBL/GenBank/DDBJ databases">
        <title>Genome sequencing of cyanobaciteial culture collection at National Institute for Environmental Studies (NIES).</title>
        <authorList>
            <person name="Hirose Y."/>
            <person name="Shimura Y."/>
            <person name="Fujisawa T."/>
            <person name="Nakamura Y."/>
            <person name="Kawachi M."/>
        </authorList>
    </citation>
    <scope>NUCLEOTIDE SEQUENCE [LARGE SCALE GENOMIC DNA]</scope>
    <source>
        <strain evidence="5 6">NIES-4072</strain>
    </source>
</reference>
<dbReference type="Gene3D" id="3.40.50.2300">
    <property type="match status" value="1"/>
</dbReference>
<dbReference type="RefSeq" id="WP_109010400.1">
    <property type="nucleotide sequence ID" value="NZ_BDUD01000001.1"/>
</dbReference>
<dbReference type="InterPro" id="IPR001789">
    <property type="entry name" value="Sig_transdc_resp-reg_receiver"/>
</dbReference>
<dbReference type="OrthoDB" id="582422at2"/>
<keyword evidence="1 3" id="KW-0597">Phosphoprotein</keyword>
<organism evidence="5 6">
    <name type="scientific">Nostoc commune NIES-4072</name>
    <dbReference type="NCBI Taxonomy" id="2005467"/>
    <lineage>
        <taxon>Bacteria</taxon>
        <taxon>Bacillati</taxon>
        <taxon>Cyanobacteriota</taxon>
        <taxon>Cyanophyceae</taxon>
        <taxon>Nostocales</taxon>
        <taxon>Nostocaceae</taxon>
        <taxon>Nostoc</taxon>
    </lineage>
</organism>
<dbReference type="PROSITE" id="PS50110">
    <property type="entry name" value="RESPONSE_REGULATORY"/>
    <property type="match status" value="1"/>
</dbReference>
<evidence type="ECO:0000256" key="2">
    <source>
        <dbReference type="ARBA" id="ARBA00023012"/>
    </source>
</evidence>
<dbReference type="PANTHER" id="PTHR44591">
    <property type="entry name" value="STRESS RESPONSE REGULATOR PROTEIN 1"/>
    <property type="match status" value="1"/>
</dbReference>
<evidence type="ECO:0000313" key="5">
    <source>
        <dbReference type="EMBL" id="GBG20456.1"/>
    </source>
</evidence>
<keyword evidence="6" id="KW-1185">Reference proteome</keyword>
<evidence type="ECO:0000313" key="6">
    <source>
        <dbReference type="Proteomes" id="UP000245124"/>
    </source>
</evidence>
<dbReference type="InterPro" id="IPR011006">
    <property type="entry name" value="CheY-like_superfamily"/>
</dbReference>
<evidence type="ECO:0000256" key="3">
    <source>
        <dbReference type="PROSITE-ProRule" id="PRU00169"/>
    </source>
</evidence>
<keyword evidence="2" id="KW-0902">Two-component regulatory system</keyword>
<dbReference type="InterPro" id="IPR050595">
    <property type="entry name" value="Bact_response_regulator"/>
</dbReference>
<dbReference type="Pfam" id="PF00072">
    <property type="entry name" value="Response_reg"/>
    <property type="match status" value="1"/>
</dbReference>